<dbReference type="Pfam" id="PF08240">
    <property type="entry name" value="ADH_N"/>
    <property type="match status" value="1"/>
</dbReference>
<dbReference type="InterPro" id="IPR036291">
    <property type="entry name" value="NAD(P)-bd_dom_sf"/>
</dbReference>
<dbReference type="CDD" id="cd05289">
    <property type="entry name" value="MDR_like_2"/>
    <property type="match status" value="1"/>
</dbReference>
<evidence type="ECO:0000313" key="2">
    <source>
        <dbReference type="EMBL" id="SUA28517.1"/>
    </source>
</evidence>
<gene>
    <name evidence="2" type="primary">adhT_2</name>
    <name evidence="2" type="ORF">NCTC4524_04497</name>
</gene>
<reference evidence="2 3" key="1">
    <citation type="submission" date="2018-06" db="EMBL/GenBank/DDBJ databases">
        <authorList>
            <consortium name="Pathogen Informatics"/>
            <person name="Doyle S."/>
        </authorList>
    </citation>
    <scope>NUCLEOTIDE SEQUENCE [LARGE SCALE GENOMIC DNA]</scope>
    <source>
        <strain evidence="2 3">NCTC4524</strain>
    </source>
</reference>
<evidence type="ECO:0000313" key="3">
    <source>
        <dbReference type="Proteomes" id="UP000254945"/>
    </source>
</evidence>
<dbReference type="EC" id="1.1.1.1" evidence="2"/>
<feature type="domain" description="Enoyl reductase (ER)" evidence="1">
    <location>
        <begin position="10"/>
        <end position="313"/>
    </location>
</feature>
<dbReference type="GO" id="GO:0004022">
    <property type="term" value="F:alcohol dehydrogenase (NAD+) activity"/>
    <property type="evidence" value="ECO:0007669"/>
    <property type="project" value="UniProtKB-EC"/>
</dbReference>
<dbReference type="PANTHER" id="PTHR43677:SF4">
    <property type="entry name" value="QUINONE OXIDOREDUCTASE-LIKE PROTEIN 2"/>
    <property type="match status" value="1"/>
</dbReference>
<dbReference type="PANTHER" id="PTHR43677">
    <property type="entry name" value="SHORT-CHAIN DEHYDROGENASE/REDUCTASE"/>
    <property type="match status" value="1"/>
</dbReference>
<protein>
    <submittedName>
        <fullName evidence="2">Zn-dependent oxidoreductase, NADPH:quinone reductase</fullName>
        <ecNumber evidence="2">1.1.1.1</ecNumber>
    </submittedName>
</protein>
<dbReference type="InterPro" id="IPR011032">
    <property type="entry name" value="GroES-like_sf"/>
</dbReference>
<dbReference type="SMART" id="SM00829">
    <property type="entry name" value="PKS_ER"/>
    <property type="match status" value="1"/>
</dbReference>
<dbReference type="RefSeq" id="WP_036390383.1">
    <property type="nucleotide sequence ID" value="NZ_CP081000.1"/>
</dbReference>
<dbReference type="AlphaFoldDB" id="A0A378W609"/>
<dbReference type="Proteomes" id="UP000254945">
    <property type="component" value="Unassembled WGS sequence"/>
</dbReference>
<dbReference type="Gene3D" id="3.90.180.10">
    <property type="entry name" value="Medium-chain alcohol dehydrogenases, catalytic domain"/>
    <property type="match status" value="1"/>
</dbReference>
<organism evidence="2 3">
    <name type="scientific">Mycolicibacterium senegalense</name>
    <dbReference type="NCBI Taxonomy" id="1796"/>
    <lineage>
        <taxon>Bacteria</taxon>
        <taxon>Bacillati</taxon>
        <taxon>Actinomycetota</taxon>
        <taxon>Actinomycetes</taxon>
        <taxon>Mycobacteriales</taxon>
        <taxon>Mycobacteriaceae</taxon>
        <taxon>Mycolicibacterium</taxon>
    </lineage>
</organism>
<evidence type="ECO:0000259" key="1">
    <source>
        <dbReference type="SMART" id="SM00829"/>
    </source>
</evidence>
<accession>A0A378W609</accession>
<dbReference type="InterPro" id="IPR020843">
    <property type="entry name" value="ER"/>
</dbReference>
<name>A0A378W609_9MYCO</name>
<dbReference type="Gene3D" id="3.40.50.720">
    <property type="entry name" value="NAD(P)-binding Rossmann-like Domain"/>
    <property type="match status" value="1"/>
</dbReference>
<dbReference type="Pfam" id="PF13602">
    <property type="entry name" value="ADH_zinc_N_2"/>
    <property type="match status" value="1"/>
</dbReference>
<dbReference type="InterPro" id="IPR013154">
    <property type="entry name" value="ADH-like_N"/>
</dbReference>
<sequence length="316" mass="33573">MRAVAYDEFGGPEVLKVRDLEAPPIGPNSVLVRMSHAGVNPADSRIRQGTFVPMARHIFPIVPGWEGAGVIEQTGMAVRGLEPGQPVYGLFRRDYIGDGTYAEYSATAASDLLARPNDLPAEQAGGLALGGLTALMAVEEGLDLRRGQAVLVRGAAGGVGHFVVQLCAAAGARVIALSRTANHHFLRQLGATDVVDYAADDFEDQMREIAADGVDAAVDTVGGPGQSQLAEFVRYGGQVASCAGGPLDDSFARRNQTFSFDFLQANPRRLARLAEHVAAGRLRTHISQVFSMADATRAHEQIDSGRTRGKLVIQID</sequence>
<dbReference type="InterPro" id="IPR051397">
    <property type="entry name" value="Zn-ADH-like_protein"/>
</dbReference>
<dbReference type="SUPFAM" id="SSF50129">
    <property type="entry name" value="GroES-like"/>
    <property type="match status" value="1"/>
</dbReference>
<dbReference type="SUPFAM" id="SSF51735">
    <property type="entry name" value="NAD(P)-binding Rossmann-fold domains"/>
    <property type="match status" value="1"/>
</dbReference>
<proteinExistence type="predicted"/>
<dbReference type="EMBL" id="UGQQ01000002">
    <property type="protein sequence ID" value="SUA28517.1"/>
    <property type="molecule type" value="Genomic_DNA"/>
</dbReference>
<keyword evidence="2" id="KW-0560">Oxidoreductase</keyword>